<protein>
    <submittedName>
        <fullName evidence="1">Uncharacterized protein</fullName>
    </submittedName>
</protein>
<evidence type="ECO:0000313" key="2">
    <source>
        <dbReference type="Proteomes" id="UP000313359"/>
    </source>
</evidence>
<organism evidence="1 2">
    <name type="scientific">Lentinus tigrinus ALCF2SS1-6</name>
    <dbReference type="NCBI Taxonomy" id="1328759"/>
    <lineage>
        <taxon>Eukaryota</taxon>
        <taxon>Fungi</taxon>
        <taxon>Dikarya</taxon>
        <taxon>Basidiomycota</taxon>
        <taxon>Agaricomycotina</taxon>
        <taxon>Agaricomycetes</taxon>
        <taxon>Polyporales</taxon>
        <taxon>Polyporaceae</taxon>
        <taxon>Lentinus</taxon>
    </lineage>
</organism>
<dbReference type="OrthoDB" id="3041043at2759"/>
<dbReference type="EMBL" id="ML122344">
    <property type="protein sequence ID" value="RPD52704.1"/>
    <property type="molecule type" value="Genomic_DNA"/>
</dbReference>
<dbReference type="STRING" id="1328759.A0A5C2RN03"/>
<dbReference type="AlphaFoldDB" id="A0A5C2RN03"/>
<gene>
    <name evidence="1" type="ORF">L227DRAFT_514417</name>
</gene>
<accession>A0A5C2RN03</accession>
<feature type="non-terminal residue" evidence="1">
    <location>
        <position position="1"/>
    </location>
</feature>
<evidence type="ECO:0000313" key="1">
    <source>
        <dbReference type="EMBL" id="RPD52704.1"/>
    </source>
</evidence>
<reference evidence="1" key="1">
    <citation type="journal article" date="2018" name="Genome Biol. Evol.">
        <title>Genomics and development of Lentinus tigrinus, a white-rot wood-decaying mushroom with dimorphic fruiting bodies.</title>
        <authorList>
            <person name="Wu B."/>
            <person name="Xu Z."/>
            <person name="Knudson A."/>
            <person name="Carlson A."/>
            <person name="Chen N."/>
            <person name="Kovaka S."/>
            <person name="LaButti K."/>
            <person name="Lipzen A."/>
            <person name="Pennachio C."/>
            <person name="Riley R."/>
            <person name="Schakwitz W."/>
            <person name="Umezawa K."/>
            <person name="Ohm R.A."/>
            <person name="Grigoriev I.V."/>
            <person name="Nagy L.G."/>
            <person name="Gibbons J."/>
            <person name="Hibbett D."/>
        </authorList>
    </citation>
    <scope>NUCLEOTIDE SEQUENCE [LARGE SCALE GENOMIC DNA]</scope>
    <source>
        <strain evidence="1">ALCF2SS1-6</strain>
    </source>
</reference>
<keyword evidence="2" id="KW-1185">Reference proteome</keyword>
<name>A0A5C2RN03_9APHY</name>
<proteinExistence type="predicted"/>
<sequence length="368" mass="42005">IFVHCTAMTLLRFQRTCRLARQIVKDYMRVAFDINHRLRPFFADPQAFRSLQARTGTLISGSTALQFFDRTCYRDTGLDLFVHEAHRREVGRWLLDVGYHFVPASYQASDFEVTILDSISLSPTSLRMLDGIKTIMKFVKLLDGDIKRTVTVQLIVAQSTPMEVILSTHSTCAMNVITYNKAYCLFARATLEAHRSLLSSSTHGIYRDRGQTLSKYTQRGFDFAFSIAHGDATPMFPLGWRWLDDMHTWVLPLDTTGIDSPRAPNALSMPLTHDPSVVCNWNMQQGSSRGVVMQFTIIKSDLLQYQYLVADKDLSTCIGNHLAKQHLVEQEKRGRNSETWALYDSHLPELCRSVVRHFAARRMSCLNL</sequence>
<dbReference type="Proteomes" id="UP000313359">
    <property type="component" value="Unassembled WGS sequence"/>
</dbReference>